<accession>A0AA48LZP1</accession>
<feature type="compositionally biased region" description="Basic and acidic residues" evidence="1">
    <location>
        <begin position="125"/>
        <end position="144"/>
    </location>
</feature>
<feature type="region of interest" description="Disordered" evidence="1">
    <location>
        <begin position="125"/>
        <end position="178"/>
    </location>
</feature>
<name>A0AA48LZP1_9ZZZZ</name>
<sequence>MEDLAGEPMDAAAPARSCPEERPAKNAEGKSHIDRQGPTAEWLVSQFRDGRTEDFPFTANIIDLALGWKPYTVGPLLCGRKSGLAKRGLITRIGVIGPHREVQYSVSAEQAKLLEPLAERYRQGLLKRQKDAGRVGEPEVRPDGEPDAGSAAEPVSEPDAGQEEKPDAEPGTFVEEDA</sequence>
<proteinExistence type="predicted"/>
<organism evidence="2">
    <name type="scientific">freshwater sediment metagenome</name>
    <dbReference type="NCBI Taxonomy" id="556182"/>
    <lineage>
        <taxon>unclassified sequences</taxon>
        <taxon>metagenomes</taxon>
        <taxon>ecological metagenomes</taxon>
    </lineage>
</organism>
<dbReference type="AlphaFoldDB" id="A0AA48LZP1"/>
<feature type="region of interest" description="Disordered" evidence="1">
    <location>
        <begin position="1"/>
        <end position="36"/>
    </location>
</feature>
<evidence type="ECO:0000313" key="2">
    <source>
        <dbReference type="EMBL" id="CAJ0869757.1"/>
    </source>
</evidence>
<protein>
    <submittedName>
        <fullName evidence="2">Uncharacterized protein</fullName>
    </submittedName>
</protein>
<feature type="compositionally biased region" description="Basic and acidic residues" evidence="1">
    <location>
        <begin position="18"/>
        <end position="35"/>
    </location>
</feature>
<gene>
    <name evidence="2" type="ORF">AMST5_02166</name>
</gene>
<evidence type="ECO:0000256" key="1">
    <source>
        <dbReference type="SAM" id="MobiDB-lite"/>
    </source>
</evidence>
<reference evidence="2" key="1">
    <citation type="submission" date="2023-07" db="EMBL/GenBank/DDBJ databases">
        <authorList>
            <person name="Pelsma A.J. K."/>
        </authorList>
    </citation>
    <scope>NUCLEOTIDE SEQUENCE</scope>
</reference>
<dbReference type="EMBL" id="OY288114">
    <property type="protein sequence ID" value="CAJ0869757.1"/>
    <property type="molecule type" value="Genomic_DNA"/>
</dbReference>